<reference evidence="3 4" key="1">
    <citation type="submission" date="2019-09" db="EMBL/GenBank/DDBJ databases">
        <title>Whole genome sequence of Photorhabdus heterorhabditis strain ETL (Enterobacteriales: Enterobacteriaceae) a bacterial symbiont of Heterorhabditis zealandica strain ETL (Rhabditida: Heterorhabditidae).</title>
        <authorList>
            <person name="Lulamba T.E."/>
            <person name="Serepa-Dlamini M.H."/>
        </authorList>
    </citation>
    <scope>NUCLEOTIDE SEQUENCE [LARGE SCALE GENOMIC DNA]</scope>
    <source>
        <strain evidence="3 4">ETL</strain>
    </source>
</reference>
<dbReference type="GO" id="GO:0006310">
    <property type="term" value="P:DNA recombination"/>
    <property type="evidence" value="ECO:0007669"/>
    <property type="project" value="UniProtKB-KW"/>
</dbReference>
<proteinExistence type="predicted"/>
<evidence type="ECO:0000313" key="3">
    <source>
        <dbReference type="EMBL" id="KAA1177306.1"/>
    </source>
</evidence>
<keyword evidence="1" id="KW-0233">DNA recombination</keyword>
<evidence type="ECO:0000259" key="2">
    <source>
        <dbReference type="PROSITE" id="PS51898"/>
    </source>
</evidence>
<evidence type="ECO:0000313" key="4">
    <source>
        <dbReference type="Proteomes" id="UP000322184"/>
    </source>
</evidence>
<dbReference type="Gene3D" id="1.10.443.10">
    <property type="entry name" value="Intergrase catalytic core"/>
    <property type="match status" value="1"/>
</dbReference>
<accession>A0A5B0VRQ7</accession>
<dbReference type="InterPro" id="IPR002104">
    <property type="entry name" value="Integrase_catalytic"/>
</dbReference>
<dbReference type="PROSITE" id="PS51898">
    <property type="entry name" value="TYR_RECOMBINASE"/>
    <property type="match status" value="1"/>
</dbReference>
<protein>
    <submittedName>
        <fullName evidence="3">Site-specific integrase</fullName>
    </submittedName>
</protein>
<name>A0A5B0VRQ7_9GAMM</name>
<sequence length="196" mass="22679">MPTIATDRPSEKLHLLVESAGDIDFEKKMLSIVRRHDEEKDSRKKQPLVKTKGRKLPLSPHLISKIKEYINNDRRLVPGVKSNTYLFITHKGGSTSGHPLSISSYHKIIDKIRSSGRLLSNFTGHTLRHTWNYSFSMMVINKHENMKALNTEKLRSYLMGWKQNSGTSQIYNKKFIECESHRILIKMSEGFFTGYE</sequence>
<dbReference type="EMBL" id="VTUW01000057">
    <property type="protein sequence ID" value="KAA1177306.1"/>
    <property type="molecule type" value="Genomic_DNA"/>
</dbReference>
<evidence type="ECO:0000256" key="1">
    <source>
        <dbReference type="ARBA" id="ARBA00023172"/>
    </source>
</evidence>
<gene>
    <name evidence="3" type="ORF">F0L16_19530</name>
</gene>
<dbReference type="GO" id="GO:0003677">
    <property type="term" value="F:DNA binding"/>
    <property type="evidence" value="ECO:0007669"/>
    <property type="project" value="InterPro"/>
</dbReference>
<dbReference type="Proteomes" id="UP000322184">
    <property type="component" value="Unassembled WGS sequence"/>
</dbReference>
<organism evidence="3 4">
    <name type="scientific">Photorhabdus heterorhabditis</name>
    <dbReference type="NCBI Taxonomy" id="880156"/>
    <lineage>
        <taxon>Bacteria</taxon>
        <taxon>Pseudomonadati</taxon>
        <taxon>Pseudomonadota</taxon>
        <taxon>Gammaproteobacteria</taxon>
        <taxon>Enterobacterales</taxon>
        <taxon>Morganellaceae</taxon>
        <taxon>Photorhabdus</taxon>
    </lineage>
</organism>
<comment type="caution">
    <text evidence="3">The sequence shown here is derived from an EMBL/GenBank/DDBJ whole genome shotgun (WGS) entry which is preliminary data.</text>
</comment>
<dbReference type="GO" id="GO:0015074">
    <property type="term" value="P:DNA integration"/>
    <property type="evidence" value="ECO:0007669"/>
    <property type="project" value="InterPro"/>
</dbReference>
<dbReference type="AlphaFoldDB" id="A0A5B0VRQ7"/>
<dbReference type="InterPro" id="IPR013762">
    <property type="entry name" value="Integrase-like_cat_sf"/>
</dbReference>
<dbReference type="Pfam" id="PF00589">
    <property type="entry name" value="Phage_integrase"/>
    <property type="match status" value="1"/>
</dbReference>
<feature type="domain" description="Tyr recombinase" evidence="2">
    <location>
        <begin position="1"/>
        <end position="185"/>
    </location>
</feature>
<dbReference type="RefSeq" id="WP_149617449.1">
    <property type="nucleotide sequence ID" value="NZ_CAWPFF010000100.1"/>
</dbReference>
<dbReference type="InterPro" id="IPR011010">
    <property type="entry name" value="DNA_brk_join_enz"/>
</dbReference>
<dbReference type="SUPFAM" id="SSF56349">
    <property type="entry name" value="DNA breaking-rejoining enzymes"/>
    <property type="match status" value="1"/>
</dbReference>
<dbReference type="CDD" id="cd00397">
    <property type="entry name" value="DNA_BRE_C"/>
    <property type="match status" value="1"/>
</dbReference>